<organism evidence="2 3">
    <name type="scientific">Caenorhabditis remanei</name>
    <name type="common">Caenorhabditis vulgaris</name>
    <dbReference type="NCBI Taxonomy" id="31234"/>
    <lineage>
        <taxon>Eukaryota</taxon>
        <taxon>Metazoa</taxon>
        <taxon>Ecdysozoa</taxon>
        <taxon>Nematoda</taxon>
        <taxon>Chromadorea</taxon>
        <taxon>Rhabditida</taxon>
        <taxon>Rhabditina</taxon>
        <taxon>Rhabditomorpha</taxon>
        <taxon>Rhabditoidea</taxon>
        <taxon>Rhabditidae</taxon>
        <taxon>Peloderinae</taxon>
        <taxon>Caenorhabditis</taxon>
    </lineage>
</organism>
<proteinExistence type="predicted"/>
<dbReference type="KEGG" id="crq:GCK72_008216"/>
<dbReference type="AlphaFoldDB" id="A0A6A5GZ28"/>
<feature type="chain" id="PRO_5025679036" description="SnoaL-like domain-containing protein" evidence="1">
    <location>
        <begin position="29"/>
        <end position="167"/>
    </location>
</feature>
<feature type="signal peptide" evidence="1">
    <location>
        <begin position="1"/>
        <end position="28"/>
    </location>
</feature>
<evidence type="ECO:0008006" key="4">
    <source>
        <dbReference type="Google" id="ProtNLM"/>
    </source>
</evidence>
<evidence type="ECO:0000313" key="3">
    <source>
        <dbReference type="Proteomes" id="UP000483820"/>
    </source>
</evidence>
<accession>A0A6A5GZ28</accession>
<dbReference type="EMBL" id="WUAV01000003">
    <property type="protein sequence ID" value="KAF1759971.1"/>
    <property type="molecule type" value="Genomic_DNA"/>
</dbReference>
<evidence type="ECO:0000313" key="2">
    <source>
        <dbReference type="EMBL" id="KAF1759971.1"/>
    </source>
</evidence>
<evidence type="ECO:0000256" key="1">
    <source>
        <dbReference type="SAM" id="SignalP"/>
    </source>
</evidence>
<dbReference type="CTD" id="9814000"/>
<reference evidence="2 3" key="1">
    <citation type="submission" date="2019-12" db="EMBL/GenBank/DDBJ databases">
        <title>Chromosome-level assembly of the Caenorhabditis remanei genome.</title>
        <authorList>
            <person name="Teterina A.A."/>
            <person name="Willis J.H."/>
            <person name="Phillips P.C."/>
        </authorList>
    </citation>
    <scope>NUCLEOTIDE SEQUENCE [LARGE SCALE GENOMIC DNA]</scope>
    <source>
        <strain evidence="2 3">PX506</strain>
        <tissue evidence="2">Whole organism</tissue>
    </source>
</reference>
<dbReference type="Proteomes" id="UP000483820">
    <property type="component" value="Chromosome III"/>
</dbReference>
<dbReference type="RefSeq" id="XP_003102187.2">
    <property type="nucleotide sequence ID" value="XM_003102139.2"/>
</dbReference>
<gene>
    <name evidence="2" type="ORF">GCK72_008216</name>
</gene>
<protein>
    <recommendedName>
        <fullName evidence="4">SnoaL-like domain-containing protein</fullName>
    </recommendedName>
</protein>
<dbReference type="GeneID" id="9814000"/>
<keyword evidence="1" id="KW-0732">Signal</keyword>
<sequence>MENFTISCVRTIMKSSLVFLFLLSIALGFPDKDGSEKVIQPWLDTFHKSILTRDRDAFKQLFADAGVPMFFCQKVSEEKRKYRDEFLQGDDLWNFLLNNATDIHISLHESQYDRHNSDLIRTQLAITGMGETGGHMAEIDFEFNSTHVLWRMSEYFPCGMVAFNRDC</sequence>
<comment type="caution">
    <text evidence="2">The sequence shown here is derived from an EMBL/GenBank/DDBJ whole genome shotgun (WGS) entry which is preliminary data.</text>
</comment>
<name>A0A6A5GZ28_CAERE</name>